<dbReference type="Pfam" id="PF02779">
    <property type="entry name" value="Transket_pyr"/>
    <property type="match status" value="1"/>
</dbReference>
<evidence type="ECO:0000256" key="7">
    <source>
        <dbReference type="ARBA" id="ARBA00040267"/>
    </source>
</evidence>
<evidence type="ECO:0000313" key="11">
    <source>
        <dbReference type="EMBL" id="CAD9222955.1"/>
    </source>
</evidence>
<dbReference type="InterPro" id="IPR042179">
    <property type="entry name" value="KGD_C_sf"/>
</dbReference>
<dbReference type="FunFam" id="3.40.50.12470:FF:000003">
    <property type="entry name" value="2-oxoglutarate dehydrogenase E1 component"/>
    <property type="match status" value="1"/>
</dbReference>
<dbReference type="AlphaFoldDB" id="A0A7S1T5U4"/>
<comment type="similarity">
    <text evidence="2">Belongs to the alpha-ketoglutarate dehydrogenase family.</text>
</comment>
<dbReference type="CDD" id="cd02016">
    <property type="entry name" value="TPP_E1_OGDC_like"/>
    <property type="match status" value="1"/>
</dbReference>
<evidence type="ECO:0000256" key="3">
    <source>
        <dbReference type="ARBA" id="ARBA00012280"/>
    </source>
</evidence>
<gene>
    <name evidence="11" type="ORF">CCAE0312_LOCUS647</name>
</gene>
<dbReference type="SMART" id="SM00861">
    <property type="entry name" value="Transket_pyr"/>
    <property type="match status" value="1"/>
</dbReference>
<dbReference type="InterPro" id="IPR011603">
    <property type="entry name" value="2oxoglutarate_DH_E1"/>
</dbReference>
<dbReference type="PANTHER" id="PTHR23152:SF4">
    <property type="entry name" value="2-OXOADIPATE DEHYDROGENASE COMPLEX COMPONENT E1"/>
    <property type="match status" value="1"/>
</dbReference>
<dbReference type="InterPro" id="IPR031717">
    <property type="entry name" value="ODO-1/KGD_C"/>
</dbReference>
<comment type="cofactor">
    <cofactor evidence="1">
        <name>thiamine diphosphate</name>
        <dbReference type="ChEBI" id="CHEBI:58937"/>
    </cofactor>
</comment>
<dbReference type="NCBIfam" id="TIGR00239">
    <property type="entry name" value="2oxo_dh_E1"/>
    <property type="match status" value="1"/>
</dbReference>
<organism evidence="11">
    <name type="scientific">Compsopogon caeruleus</name>
    <dbReference type="NCBI Taxonomy" id="31354"/>
    <lineage>
        <taxon>Eukaryota</taxon>
        <taxon>Rhodophyta</taxon>
        <taxon>Compsopogonophyceae</taxon>
        <taxon>Compsopogonales</taxon>
        <taxon>Compsopogonaceae</taxon>
        <taxon>Compsopogon</taxon>
    </lineage>
</organism>
<dbReference type="Gene3D" id="3.40.50.12470">
    <property type="match status" value="1"/>
</dbReference>
<dbReference type="PIRSF" id="PIRSF000157">
    <property type="entry name" value="Oxoglu_dh_E1"/>
    <property type="match status" value="1"/>
</dbReference>
<dbReference type="InterPro" id="IPR032106">
    <property type="entry name" value="2-oxogl_dehyd_N"/>
</dbReference>
<dbReference type="InterPro" id="IPR001017">
    <property type="entry name" value="DH_E1"/>
</dbReference>
<dbReference type="GO" id="GO:0004591">
    <property type="term" value="F:oxoglutarate dehydrogenase (succinyl-transferring) activity"/>
    <property type="evidence" value="ECO:0007669"/>
    <property type="project" value="UniProtKB-EC"/>
</dbReference>
<dbReference type="EMBL" id="HBGH01001319">
    <property type="protein sequence ID" value="CAD9222955.1"/>
    <property type="molecule type" value="Transcribed_RNA"/>
</dbReference>
<evidence type="ECO:0000256" key="5">
    <source>
        <dbReference type="ARBA" id="ARBA00023052"/>
    </source>
</evidence>
<dbReference type="Pfam" id="PF00676">
    <property type="entry name" value="E1_dh"/>
    <property type="match status" value="1"/>
</dbReference>
<dbReference type="InterPro" id="IPR005475">
    <property type="entry name" value="Transketolase-like_Pyr-bd"/>
</dbReference>
<dbReference type="GO" id="GO:0006099">
    <property type="term" value="P:tricarboxylic acid cycle"/>
    <property type="evidence" value="ECO:0007669"/>
    <property type="project" value="TreeGrafter"/>
</dbReference>
<keyword evidence="5" id="KW-0786">Thiamine pyrophosphate</keyword>
<comment type="function">
    <text evidence="6">The 2-oxoglutarate dehydrogenase complex catalyzes the overall conversion of 2-oxoglutarate to succinyl-CoA and CO(2). It contains multiple copies of three enzymatic components: 2-oxoglutarate dehydrogenase (E1), dihydrolipoamide succinyltransferase (E2) and lipoamide dehydrogenase (E3).</text>
</comment>
<reference evidence="11" key="1">
    <citation type="submission" date="2021-01" db="EMBL/GenBank/DDBJ databases">
        <authorList>
            <person name="Corre E."/>
            <person name="Pelletier E."/>
            <person name="Niang G."/>
            <person name="Scheremetjew M."/>
            <person name="Finn R."/>
            <person name="Kale V."/>
            <person name="Holt S."/>
            <person name="Cochrane G."/>
            <person name="Meng A."/>
            <person name="Brown T."/>
            <person name="Cohen L."/>
        </authorList>
    </citation>
    <scope>NUCLEOTIDE SEQUENCE</scope>
    <source>
        <strain evidence="11">SAG 36.94</strain>
    </source>
</reference>
<evidence type="ECO:0000256" key="1">
    <source>
        <dbReference type="ARBA" id="ARBA00001964"/>
    </source>
</evidence>
<dbReference type="EC" id="1.2.4.2" evidence="3"/>
<evidence type="ECO:0000259" key="10">
    <source>
        <dbReference type="SMART" id="SM00861"/>
    </source>
</evidence>
<dbReference type="Gene3D" id="1.10.287.1150">
    <property type="entry name" value="TPP helical domain"/>
    <property type="match status" value="1"/>
</dbReference>
<feature type="region of interest" description="Disordered" evidence="9">
    <location>
        <begin position="37"/>
        <end position="56"/>
    </location>
</feature>
<dbReference type="Pfam" id="PF16870">
    <property type="entry name" value="OxoGdeHyase_C"/>
    <property type="match status" value="1"/>
</dbReference>
<keyword evidence="4" id="KW-0560">Oxidoreductase</keyword>
<evidence type="ECO:0000256" key="2">
    <source>
        <dbReference type="ARBA" id="ARBA00006936"/>
    </source>
</evidence>
<protein>
    <recommendedName>
        <fullName evidence="7">2-oxoglutarate dehydrogenase, mitochondrial</fullName>
        <ecNumber evidence="3">1.2.4.2</ecNumber>
    </recommendedName>
    <alternativeName>
        <fullName evidence="8">2-oxoglutarate dehydrogenase complex component E1</fullName>
    </alternativeName>
</protein>
<name>A0A7S1T5U4_9RHOD</name>
<evidence type="ECO:0000256" key="4">
    <source>
        <dbReference type="ARBA" id="ARBA00023002"/>
    </source>
</evidence>
<dbReference type="GO" id="GO:0045252">
    <property type="term" value="C:oxoglutarate dehydrogenase complex"/>
    <property type="evidence" value="ECO:0007669"/>
    <property type="project" value="TreeGrafter"/>
</dbReference>
<accession>A0A7S1T5U4</accession>
<evidence type="ECO:0000256" key="9">
    <source>
        <dbReference type="SAM" id="MobiDB-lite"/>
    </source>
</evidence>
<dbReference type="NCBIfam" id="NF008907">
    <property type="entry name" value="PRK12270.1"/>
    <property type="match status" value="1"/>
</dbReference>
<dbReference type="PANTHER" id="PTHR23152">
    <property type="entry name" value="2-OXOGLUTARATE DEHYDROGENASE"/>
    <property type="match status" value="1"/>
</dbReference>
<dbReference type="Gene3D" id="3.40.50.970">
    <property type="match status" value="1"/>
</dbReference>
<dbReference type="NCBIfam" id="NF006914">
    <property type="entry name" value="PRK09404.1"/>
    <property type="match status" value="1"/>
</dbReference>
<dbReference type="Gene3D" id="3.40.50.11610">
    <property type="entry name" value="Multifunctional 2-oxoglutarate metabolism enzyme, C-terminal domain"/>
    <property type="match status" value="1"/>
</dbReference>
<evidence type="ECO:0000256" key="6">
    <source>
        <dbReference type="ARBA" id="ARBA00037426"/>
    </source>
</evidence>
<evidence type="ECO:0000256" key="8">
    <source>
        <dbReference type="ARBA" id="ARBA00042984"/>
    </source>
</evidence>
<dbReference type="GO" id="GO:0030976">
    <property type="term" value="F:thiamine pyrophosphate binding"/>
    <property type="evidence" value="ECO:0007669"/>
    <property type="project" value="InterPro"/>
</dbReference>
<feature type="domain" description="Transketolase-like pyrimidine-binding" evidence="10">
    <location>
        <begin position="653"/>
        <end position="864"/>
    </location>
</feature>
<dbReference type="InterPro" id="IPR029061">
    <property type="entry name" value="THDP-binding"/>
</dbReference>
<dbReference type="SUPFAM" id="SSF52518">
    <property type="entry name" value="Thiamin diphosphate-binding fold (THDP-binding)"/>
    <property type="match status" value="2"/>
</dbReference>
<sequence>MVASLGFRYGVREVMSYGGGVRRWAAAVASSPSARAAAAAKRDPTPKLSGSKLDPSESFMTGTNATVLEQMYELYKSDPDKVNESWIRFFHNLDAGAPPGQAVALSRQSRNRLNKIPQNMTEGRDLWQVSEDTIKLMSLIRAYRHRGHLVADLDPLNLNEDVDINDEVPPFNIRKELEPAYYHFSEADLDREFVVTGELPGPAVRKLRDIVHVMKKAYCGKIGAEYRHMLNKEEKVWIATFLEAPFQIPFTNEEKLKMLQDLARSELFEKFLSLKHSTAKRFGLEGGEAVIPGLQALLEDASEFGVDNIIIGMPHRGRLNVLGNIVGKSLEQIFHEFTPFEDPDSDSYLGSGDVKYHLGTSSYRTMSNGKEMHFSLLANPSHLEAVDPVAVGKTRAKQFFTGDVDRKKTMCVLLHGDASFAGQGVVAETLELSDLRDYTTGGTVHIVVNNQIGFTTDPRYARSSPYPTDVAKTVGVPIFHVNGDDLESTVRVFRLAVAYRQRFGKDVVIDVFCYRRHGHNELDQPMFTQPLMYKKIKEHPTVLTIYAKQLVKEGVMSEDEVDALKSATMKHFQEKFEASKHWVPRARDWLSSQWKGIKPPQQYSEPRPTGVSVAQLAKLGDAINTIPEHFKPHPLLRKIVQERKTAIDAGEGIDWATGEMLAMASLLAQGVAVRLSGQDSERGTFSQRHAVWHDQTEIATHVPLNNLGVDQAQVQICNSNLSEMGVLGFETGFSLESPHVLVMWEAQFGDFVNGAQVILDTFLSAGEMKWRRQSALTMLLPHGYEGQGPEHSSARLERFLQMCSDDPDTVPDMNPQTTRQIQECNWQVAYPSTPANYFHLLRRQLCRDFRKPLVVMTPKSLLRHPLCKSRLSEMDEGKYFLKALDDPSKDLVPDEDIRKLVFCSGKVFYDLYTERGRRKVNDLAIIRLEQISPFPFDLVAGYAKKYPAAQVIWCQEESKNMGAWTYVQPRFLTSFRHYLENPESRPVTYVGREPSAAPATGMISLHNEEERELMRTIFE</sequence>
<proteinExistence type="inferred from homology"/>
<dbReference type="GO" id="GO:0005739">
    <property type="term" value="C:mitochondrion"/>
    <property type="evidence" value="ECO:0007669"/>
    <property type="project" value="TreeGrafter"/>
</dbReference>
<dbReference type="Pfam" id="PF16078">
    <property type="entry name" value="2-oxogl_dehyd_N"/>
    <property type="match status" value="1"/>
</dbReference>